<feature type="region of interest" description="Disordered" evidence="1">
    <location>
        <begin position="26"/>
        <end position="53"/>
    </location>
</feature>
<gene>
    <name evidence="2" type="ORF">SAMN06265221_105308</name>
</gene>
<dbReference type="EMBL" id="FXTK01000005">
    <property type="protein sequence ID" value="SMO64530.1"/>
    <property type="molecule type" value="Genomic_DNA"/>
</dbReference>
<feature type="compositionally biased region" description="Basic and acidic residues" evidence="1">
    <location>
        <begin position="33"/>
        <end position="43"/>
    </location>
</feature>
<organism evidence="2 3">
    <name type="scientific">Paracoccus laeviglucosivorans</name>
    <dbReference type="NCBI Taxonomy" id="1197861"/>
    <lineage>
        <taxon>Bacteria</taxon>
        <taxon>Pseudomonadati</taxon>
        <taxon>Pseudomonadota</taxon>
        <taxon>Alphaproteobacteria</taxon>
        <taxon>Rhodobacterales</taxon>
        <taxon>Paracoccaceae</taxon>
        <taxon>Paracoccus</taxon>
    </lineage>
</organism>
<reference evidence="2 3" key="1">
    <citation type="submission" date="2017-05" db="EMBL/GenBank/DDBJ databases">
        <authorList>
            <person name="Varghese N."/>
            <person name="Submissions S."/>
        </authorList>
    </citation>
    <scope>NUCLEOTIDE SEQUENCE [LARGE SCALE GENOMIC DNA]</scope>
    <source>
        <strain evidence="2 3">DSM 100094</strain>
    </source>
</reference>
<proteinExistence type="predicted"/>
<sequence>MKGRSGSGGFTVTTLNPAPLIWPSHRRAAQAHGDGEQREEKHLQRARGVVPLW</sequence>
<evidence type="ECO:0000313" key="2">
    <source>
        <dbReference type="EMBL" id="SMO64530.1"/>
    </source>
</evidence>
<dbReference type="RefSeq" id="WP_185958623.1">
    <property type="nucleotide sequence ID" value="NZ_FXTK01000005.1"/>
</dbReference>
<name>A0A521D0V9_9RHOB</name>
<dbReference type="AlphaFoldDB" id="A0A521D0V9"/>
<evidence type="ECO:0000313" key="3">
    <source>
        <dbReference type="Proteomes" id="UP000319014"/>
    </source>
</evidence>
<evidence type="ECO:0000256" key="1">
    <source>
        <dbReference type="SAM" id="MobiDB-lite"/>
    </source>
</evidence>
<keyword evidence="3" id="KW-1185">Reference proteome</keyword>
<protein>
    <submittedName>
        <fullName evidence="2">Uncharacterized protein</fullName>
    </submittedName>
</protein>
<dbReference type="Proteomes" id="UP000319014">
    <property type="component" value="Unassembled WGS sequence"/>
</dbReference>
<accession>A0A521D0V9</accession>